<dbReference type="GO" id="GO:0006351">
    <property type="term" value="P:DNA-templated transcription"/>
    <property type="evidence" value="ECO:0007669"/>
    <property type="project" value="InterPro"/>
</dbReference>
<evidence type="ECO:0000256" key="2">
    <source>
        <dbReference type="ARBA" id="ARBA00012418"/>
    </source>
</evidence>
<evidence type="ECO:0000259" key="8">
    <source>
        <dbReference type="PROSITE" id="PS50106"/>
    </source>
</evidence>
<keyword evidence="5" id="KW-0548">Nucleotidyltransferase</keyword>
<dbReference type="Pfam" id="PF04998">
    <property type="entry name" value="RNA_pol_Rpb1_5"/>
    <property type="match status" value="1"/>
</dbReference>
<evidence type="ECO:0000256" key="5">
    <source>
        <dbReference type="ARBA" id="ARBA00022695"/>
    </source>
</evidence>
<dbReference type="Proteomes" id="UP001152797">
    <property type="component" value="Unassembled WGS sequence"/>
</dbReference>
<proteinExistence type="inferred from homology"/>
<accession>A0A9P1G7B4</accession>
<dbReference type="OrthoDB" id="439491at2759"/>
<dbReference type="SUPFAM" id="SSF50156">
    <property type="entry name" value="PDZ domain-like"/>
    <property type="match status" value="1"/>
</dbReference>
<evidence type="ECO:0000256" key="7">
    <source>
        <dbReference type="SAM" id="MobiDB-lite"/>
    </source>
</evidence>
<sequence length="466" mass="50894">DEKDKDKTDGDTGGTKGEEDSDDVDAGSGGKRARHTKTAKEDTLTKGSKTATQPVESPPKKKGGTAKLRQQAEADLKEALESGGLLWNSPFRGNQLSMIVTHRHSQCPHSLFVGEVLRQILETAELQDPACLGVQEVHVKVEQQEVSLECEGINLFGLQALPENLVNHRKIYTNDIRKILELYGVEAARASVVKEVRNVFGHYGIQVNHRHLSLIADYMAHGGSIEWGCRAVRGSGLPMAVRGMLKERPLLKAELKVEPSIGDEAAVVPRHQEDLEPILEEPVTVGCFEVIVPTEGYRALGLEVDTTATVKAQGGLMVKGINDGAVKAFNNRYPAQAIQLYDELTLLDQATSSKEIKSKLGSSKLPAMLKIGLDRPRAVQVTLVKPGMLGIKLDFKATSAGCVVEEVLPEGLVTKWNATRPESERVRKGDRVVKINGEPYLGSKMLEVMKQEDRLDLTVLKYSSSA</sequence>
<dbReference type="EMBL" id="CAMXCT010003150">
    <property type="protein sequence ID" value="CAI4002753.1"/>
    <property type="molecule type" value="Genomic_DNA"/>
</dbReference>
<dbReference type="InterPro" id="IPR007081">
    <property type="entry name" value="RNA_pol_Rpb1_5"/>
</dbReference>
<dbReference type="SUPFAM" id="SSF64484">
    <property type="entry name" value="beta and beta-prime subunits of DNA dependent RNA-polymerase"/>
    <property type="match status" value="1"/>
</dbReference>
<dbReference type="GO" id="GO:0003899">
    <property type="term" value="F:DNA-directed RNA polymerase activity"/>
    <property type="evidence" value="ECO:0007669"/>
    <property type="project" value="UniProtKB-EC"/>
</dbReference>
<protein>
    <recommendedName>
        <fullName evidence="2">DNA-directed RNA polymerase</fullName>
        <ecNumber evidence="2">2.7.7.6</ecNumber>
    </recommendedName>
</protein>
<reference evidence="9" key="1">
    <citation type="submission" date="2022-10" db="EMBL/GenBank/DDBJ databases">
        <authorList>
            <person name="Chen Y."/>
            <person name="Dougan E. K."/>
            <person name="Chan C."/>
            <person name="Rhodes N."/>
            <person name="Thang M."/>
        </authorList>
    </citation>
    <scope>NUCLEOTIDE SEQUENCE</scope>
</reference>
<dbReference type="EC" id="2.7.7.6" evidence="2"/>
<dbReference type="GO" id="GO:0005736">
    <property type="term" value="C:RNA polymerase I complex"/>
    <property type="evidence" value="ECO:0007669"/>
    <property type="project" value="TreeGrafter"/>
</dbReference>
<dbReference type="InterPro" id="IPR045867">
    <property type="entry name" value="DNA-dir_RpoC_beta_prime"/>
</dbReference>
<comment type="caution">
    <text evidence="9">The sequence shown here is derived from an EMBL/GenBank/DDBJ whole genome shotgun (WGS) entry which is preliminary data.</text>
</comment>
<reference evidence="10 11" key="2">
    <citation type="submission" date="2024-05" db="EMBL/GenBank/DDBJ databases">
        <authorList>
            <person name="Chen Y."/>
            <person name="Shah S."/>
            <person name="Dougan E. K."/>
            <person name="Thang M."/>
            <person name="Chan C."/>
        </authorList>
    </citation>
    <scope>NUCLEOTIDE SEQUENCE [LARGE SCALE GENOMIC DNA]</scope>
</reference>
<feature type="domain" description="PDZ" evidence="8">
    <location>
        <begin position="378"/>
        <end position="441"/>
    </location>
</feature>
<keyword evidence="4" id="KW-0808">Transferase</keyword>
<dbReference type="Gene3D" id="2.30.42.10">
    <property type="match status" value="1"/>
</dbReference>
<dbReference type="PROSITE" id="PS50106">
    <property type="entry name" value="PDZ"/>
    <property type="match status" value="1"/>
</dbReference>
<evidence type="ECO:0000313" key="9">
    <source>
        <dbReference type="EMBL" id="CAI4002753.1"/>
    </source>
</evidence>
<dbReference type="EMBL" id="CAMXCT030003150">
    <property type="protein sequence ID" value="CAL4790065.1"/>
    <property type="molecule type" value="Genomic_DNA"/>
</dbReference>
<evidence type="ECO:0000256" key="3">
    <source>
        <dbReference type="ARBA" id="ARBA00022478"/>
    </source>
</evidence>
<keyword evidence="11" id="KW-1185">Reference proteome</keyword>
<keyword evidence="3 10" id="KW-0240">DNA-directed RNA polymerase</keyword>
<organism evidence="9">
    <name type="scientific">Cladocopium goreaui</name>
    <dbReference type="NCBI Taxonomy" id="2562237"/>
    <lineage>
        <taxon>Eukaryota</taxon>
        <taxon>Sar</taxon>
        <taxon>Alveolata</taxon>
        <taxon>Dinophyceae</taxon>
        <taxon>Suessiales</taxon>
        <taxon>Symbiodiniaceae</taxon>
        <taxon>Cladocopium</taxon>
    </lineage>
</organism>
<dbReference type="InterPro" id="IPR036034">
    <property type="entry name" value="PDZ_sf"/>
</dbReference>
<dbReference type="AlphaFoldDB" id="A0A9P1G7B4"/>
<evidence type="ECO:0000256" key="4">
    <source>
        <dbReference type="ARBA" id="ARBA00022679"/>
    </source>
</evidence>
<comment type="similarity">
    <text evidence="1">Belongs to the RNA polymerase beta' chain family.</text>
</comment>
<dbReference type="InterPro" id="IPR001478">
    <property type="entry name" value="PDZ"/>
</dbReference>
<dbReference type="PANTHER" id="PTHR19376:SF11">
    <property type="entry name" value="DNA-DIRECTED RNA POLYMERASE I SUBUNIT RPA1"/>
    <property type="match status" value="1"/>
</dbReference>
<dbReference type="PANTHER" id="PTHR19376">
    <property type="entry name" value="DNA-DIRECTED RNA POLYMERASE"/>
    <property type="match status" value="1"/>
</dbReference>
<gene>
    <name evidence="9" type="ORF">C1SCF055_LOCUS28680</name>
</gene>
<evidence type="ECO:0000313" key="10">
    <source>
        <dbReference type="EMBL" id="CAL4790065.1"/>
    </source>
</evidence>
<evidence type="ECO:0000313" key="11">
    <source>
        <dbReference type="Proteomes" id="UP001152797"/>
    </source>
</evidence>
<evidence type="ECO:0000256" key="1">
    <source>
        <dbReference type="ARBA" id="ARBA00006460"/>
    </source>
</evidence>
<dbReference type="EMBL" id="CAMXCT020003150">
    <property type="protein sequence ID" value="CAL1156128.1"/>
    <property type="molecule type" value="Genomic_DNA"/>
</dbReference>
<feature type="non-terminal residue" evidence="9">
    <location>
        <position position="1"/>
    </location>
</feature>
<feature type="region of interest" description="Disordered" evidence="7">
    <location>
        <begin position="1"/>
        <end position="71"/>
    </location>
</feature>
<evidence type="ECO:0000256" key="6">
    <source>
        <dbReference type="ARBA" id="ARBA00023163"/>
    </source>
</evidence>
<feature type="compositionally biased region" description="Polar residues" evidence="7">
    <location>
        <begin position="45"/>
        <end position="55"/>
    </location>
</feature>
<feature type="compositionally biased region" description="Basic and acidic residues" evidence="7">
    <location>
        <begin position="1"/>
        <end position="10"/>
    </location>
</feature>
<name>A0A9P1G7B4_9DINO</name>
<dbReference type="GO" id="GO:0003677">
    <property type="term" value="F:DNA binding"/>
    <property type="evidence" value="ECO:0007669"/>
    <property type="project" value="InterPro"/>
</dbReference>
<keyword evidence="6" id="KW-0804">Transcription</keyword>